<evidence type="ECO:0000313" key="7">
    <source>
        <dbReference type="EMBL" id="QPC83976.1"/>
    </source>
</evidence>
<evidence type="ECO:0000256" key="2">
    <source>
        <dbReference type="ARBA" id="ARBA00012224"/>
    </source>
</evidence>
<dbReference type="Pfam" id="PF00155">
    <property type="entry name" value="Aminotran_1_2"/>
    <property type="match status" value="1"/>
</dbReference>
<evidence type="ECO:0000256" key="1">
    <source>
        <dbReference type="ARBA" id="ARBA00001933"/>
    </source>
</evidence>
<evidence type="ECO:0000259" key="6">
    <source>
        <dbReference type="Pfam" id="PF00155"/>
    </source>
</evidence>
<dbReference type="GO" id="GO:0047804">
    <property type="term" value="F:cysteine-S-conjugate beta-lyase activity"/>
    <property type="evidence" value="ECO:0007669"/>
    <property type="project" value="UniProtKB-EC"/>
</dbReference>
<comment type="similarity">
    <text evidence="5">Belongs to the class-II pyridoxal-phosphate-dependent aminotransferase family. MalY/PatB cystathionine beta-lyase subfamily.</text>
</comment>
<comment type="cofactor">
    <cofactor evidence="1">
        <name>pyridoxal 5'-phosphate</name>
        <dbReference type="ChEBI" id="CHEBI:597326"/>
    </cofactor>
</comment>
<dbReference type="CDD" id="cd00609">
    <property type="entry name" value="AAT_like"/>
    <property type="match status" value="1"/>
</dbReference>
<dbReference type="PANTHER" id="PTHR43525">
    <property type="entry name" value="PROTEIN MALY"/>
    <property type="match status" value="1"/>
</dbReference>
<dbReference type="KEGG" id="pmet:G4Y79_06240"/>
<dbReference type="AlphaFoldDB" id="A0A7S8EBM9"/>
<dbReference type="RefSeq" id="WP_195172040.1">
    <property type="nucleotide sequence ID" value="NZ_CP062983.1"/>
</dbReference>
<dbReference type="Gene3D" id="3.90.1150.10">
    <property type="entry name" value="Aspartate Aminotransferase, domain 1"/>
    <property type="match status" value="1"/>
</dbReference>
<evidence type="ECO:0000313" key="8">
    <source>
        <dbReference type="Proteomes" id="UP000594468"/>
    </source>
</evidence>
<dbReference type="PANTHER" id="PTHR43525:SF1">
    <property type="entry name" value="PROTEIN MALY"/>
    <property type="match status" value="1"/>
</dbReference>
<dbReference type="InterPro" id="IPR027619">
    <property type="entry name" value="C-S_lyase_PatB-like"/>
</dbReference>
<evidence type="ECO:0000256" key="3">
    <source>
        <dbReference type="ARBA" id="ARBA00022898"/>
    </source>
</evidence>
<keyword evidence="3" id="KW-0663">Pyridoxal phosphate</keyword>
<dbReference type="InterPro" id="IPR015422">
    <property type="entry name" value="PyrdxlP-dep_Trfase_small"/>
</dbReference>
<organism evidence="7 8">
    <name type="scientific">Phototrophicus methaneseepsis</name>
    <dbReference type="NCBI Taxonomy" id="2710758"/>
    <lineage>
        <taxon>Bacteria</taxon>
        <taxon>Bacillati</taxon>
        <taxon>Chloroflexota</taxon>
        <taxon>Candidatus Thermofontia</taxon>
        <taxon>Phototrophicales</taxon>
        <taxon>Phototrophicaceae</taxon>
        <taxon>Phototrophicus</taxon>
    </lineage>
</organism>
<dbReference type="Proteomes" id="UP000594468">
    <property type="component" value="Chromosome"/>
</dbReference>
<feature type="domain" description="Aminotransferase class I/classII large" evidence="6">
    <location>
        <begin position="29"/>
        <end position="393"/>
    </location>
</feature>
<dbReference type="InterPro" id="IPR004839">
    <property type="entry name" value="Aminotransferase_I/II_large"/>
</dbReference>
<dbReference type="InterPro" id="IPR015424">
    <property type="entry name" value="PyrdxlP-dep_Trfase"/>
</dbReference>
<proteinExistence type="inferred from homology"/>
<dbReference type="NCBIfam" id="TIGR04350">
    <property type="entry name" value="C_S_lyase_PatB"/>
    <property type="match status" value="1"/>
</dbReference>
<dbReference type="Gene3D" id="3.40.640.10">
    <property type="entry name" value="Type I PLP-dependent aspartate aminotransferase-like (Major domain)"/>
    <property type="match status" value="1"/>
</dbReference>
<name>A0A7S8EBM9_9CHLR</name>
<accession>A0A7S8EBM9</accession>
<evidence type="ECO:0000256" key="4">
    <source>
        <dbReference type="ARBA" id="ARBA00023239"/>
    </source>
</evidence>
<keyword evidence="4 7" id="KW-0456">Lyase</keyword>
<dbReference type="GO" id="GO:0030170">
    <property type="term" value="F:pyridoxal phosphate binding"/>
    <property type="evidence" value="ECO:0007669"/>
    <property type="project" value="InterPro"/>
</dbReference>
<keyword evidence="8" id="KW-1185">Reference proteome</keyword>
<dbReference type="EC" id="4.4.1.13" evidence="2"/>
<sequence length="401" mass="44733">MTATHLYDFDTRLNHRAQRSSKWSIYDEDVLPLWVADMDFKAAPAVLEALHARVEHGVFGYTSQSNELIETICARMSNLYDWEVKPEEVILIPGLVTGLMIAADAEGKAGDGVLTQTPVYGPFLNVPPERGRFVQSVDLDYVQDDAYTFHYEFDPVAFEAAITKQTSMLYFCNPHNPAGRIYSKEEIQQIADICERHNIIICSDEIHCDLLMDGNKHTPTASLSPEISQRTITLMAPSKTFNLAGLQGSFAIIQNKAIRERFVAAASHMHAYGWGGATLNIFAYEAALAAYQHGGEWLEAVLAYLQDNRNFARDYIKAHMPGVKTTQPSATYLLWIDCTDLDLGDQDAQSFFLKHARVGMNGGNFFGSSPAMNKYVRLNFACPREVLTEALERMAAAVQAL</sequence>
<dbReference type="SUPFAM" id="SSF53383">
    <property type="entry name" value="PLP-dependent transferases"/>
    <property type="match status" value="1"/>
</dbReference>
<dbReference type="EMBL" id="CP062983">
    <property type="protein sequence ID" value="QPC83976.1"/>
    <property type="molecule type" value="Genomic_DNA"/>
</dbReference>
<evidence type="ECO:0000256" key="5">
    <source>
        <dbReference type="ARBA" id="ARBA00037974"/>
    </source>
</evidence>
<dbReference type="InterPro" id="IPR015421">
    <property type="entry name" value="PyrdxlP-dep_Trfase_major"/>
</dbReference>
<gene>
    <name evidence="7" type="ORF">G4Y79_06240</name>
</gene>
<protein>
    <recommendedName>
        <fullName evidence="2">cysteine-S-conjugate beta-lyase</fullName>
        <ecNumber evidence="2">4.4.1.13</ecNumber>
    </recommendedName>
</protein>
<reference evidence="7 8" key="1">
    <citation type="submission" date="2020-02" db="EMBL/GenBank/DDBJ databases">
        <authorList>
            <person name="Zheng R.K."/>
            <person name="Sun C.M."/>
        </authorList>
    </citation>
    <scope>NUCLEOTIDE SEQUENCE [LARGE SCALE GENOMIC DNA]</scope>
    <source>
        <strain evidence="8">rifampicinis</strain>
    </source>
</reference>
<dbReference type="InterPro" id="IPR051798">
    <property type="entry name" value="Class-II_PLP-Dep_Aminotrans"/>
</dbReference>